<accession>A0A1F6CA56</accession>
<keyword evidence="2 9" id="KW-0813">Transport</keyword>
<evidence type="ECO:0000313" key="12">
    <source>
        <dbReference type="EMBL" id="OGG46059.1"/>
    </source>
</evidence>
<feature type="region of interest" description="Disordered" evidence="10">
    <location>
        <begin position="246"/>
        <end position="267"/>
    </location>
</feature>
<evidence type="ECO:0000256" key="2">
    <source>
        <dbReference type="ARBA" id="ARBA00022448"/>
    </source>
</evidence>
<proteinExistence type="inferred from homology"/>
<dbReference type="Pfam" id="PF07715">
    <property type="entry name" value="Plug"/>
    <property type="match status" value="1"/>
</dbReference>
<keyword evidence="3 9" id="KW-1134">Transmembrane beta strand</keyword>
<keyword evidence="6" id="KW-0798">TonB box</keyword>
<comment type="subcellular location">
    <subcellularLocation>
        <location evidence="1 9">Cell outer membrane</location>
        <topology evidence="1 9">Multi-pass membrane protein</topology>
    </subcellularLocation>
</comment>
<dbReference type="AlphaFoldDB" id="A0A1F6CA56"/>
<dbReference type="InterPro" id="IPR010917">
    <property type="entry name" value="TonB_rcpt_CS"/>
</dbReference>
<evidence type="ECO:0000256" key="5">
    <source>
        <dbReference type="ARBA" id="ARBA00022729"/>
    </source>
</evidence>
<keyword evidence="8 9" id="KW-0998">Cell outer membrane</keyword>
<keyword evidence="4 9" id="KW-0812">Transmembrane</keyword>
<keyword evidence="7 9" id="KW-0472">Membrane</keyword>
<dbReference type="InterPro" id="IPR008969">
    <property type="entry name" value="CarboxyPept-like_regulatory"/>
</dbReference>
<dbReference type="InterPro" id="IPR039426">
    <property type="entry name" value="TonB-dep_rcpt-like"/>
</dbReference>
<evidence type="ECO:0000256" key="3">
    <source>
        <dbReference type="ARBA" id="ARBA00022452"/>
    </source>
</evidence>
<dbReference type="SUPFAM" id="SSF56935">
    <property type="entry name" value="Porins"/>
    <property type="match status" value="1"/>
</dbReference>
<dbReference type="InterPro" id="IPR012910">
    <property type="entry name" value="Plug_dom"/>
</dbReference>
<dbReference type="Proteomes" id="UP000178606">
    <property type="component" value="Unassembled WGS sequence"/>
</dbReference>
<evidence type="ECO:0000259" key="11">
    <source>
        <dbReference type="Pfam" id="PF07715"/>
    </source>
</evidence>
<sequence length="1020" mass="114975">MNVRLEGTRLGAVTDTEGIYFIHAVDPGIYVLAASIMGYQKQTVKGVKVAADFTTTQDFILKEIAIEVGEVTVTAVRPVVEPDKTTSKYSMDSEEIARVSSVRNSETMMALQAGVDLDDRQSIRGSDTGSSRGREGASQVLFLVDGVPMQQARASGTTGSDNYSGRVFQRVNLSAIQEIAVITSGMEAEYGMAQAGVINIITREGRRDLHGSLYYTWVPPGKKHWGRDLKDHPLWQGRMKWGNSTWENETYTSPGPDGKRDTADDIPGLPAHRWQDYTAVPGHFLEGSFSGPISRNSSFLLTGKYTGEPAIFPAGSNRGMYEYPTSYTGFRASPLTFETTYKVGWDVTDRLKVKAGGLYAYDTNYIGTTRNSSTGIFIPLETSSGGKATYTHNLIYLTLTQWLTRNSFYESKFSWYRDAEESNGPNSASGEGLPEIPPQRDTAGYFITWPGRVSNYTHADFQNFDIKFDLSSQITRGHFIKSGFEVRVDRLNGYWGTMSSSGSPKVEYIANKELDSYVTPIQTAWYIQDKMEFEGLVANVGVRYDRYDIPHKWFPFTAMQQVMPQGESVTRLRYWGERVSMPAKQKWSPRIGVSHPITKSATMHYSFGVFRQPPAPGRIFTVQNRGGQPSKDYNNNSLIDDTEWGNQNNVRGWAAWPEVDYETTTQFEVGTDWNFVSDYVLRAAAYYKSATDQIGRMNPYWWDPNKESYFRASRSFDNAGFQDNKGFELSLQKKFSDNFSFLISYNLQWATTNGVEESRYYVIPDSTYIASGRYWTSWKVNPTTGLEEPVPLTTAQVQALGHRANEKIRSIQNGTALDWDPLKDEPLKPIKHWPDMWAFYEKNASRQAASSVSLPESYWGVQPRREGWGKISFTYTSPHSYGAWLGDVNINLFYQLKGGVIGGGYNLPNETSAKELAGPIDTRTDLAIEKRWPKAFGGVEVAFLVNVLNLFNQKAGPGGNNWYRYGLQTPPIDDPNYSFYRQPQNANVNPKYTGKHTDFSDFTRYTNFPRRIELGLKVVF</sequence>
<gene>
    <name evidence="12" type="ORF">A3F84_01950</name>
</gene>
<evidence type="ECO:0000256" key="10">
    <source>
        <dbReference type="SAM" id="MobiDB-lite"/>
    </source>
</evidence>
<dbReference type="PROSITE" id="PS01156">
    <property type="entry name" value="TONB_DEPENDENT_REC_2"/>
    <property type="match status" value="1"/>
</dbReference>
<dbReference type="InterPro" id="IPR036942">
    <property type="entry name" value="Beta-barrel_TonB_sf"/>
</dbReference>
<dbReference type="Pfam" id="PF13715">
    <property type="entry name" value="CarbopepD_reg_2"/>
    <property type="match status" value="1"/>
</dbReference>
<dbReference type="InterPro" id="IPR037066">
    <property type="entry name" value="Plug_dom_sf"/>
</dbReference>
<evidence type="ECO:0000313" key="13">
    <source>
        <dbReference type="Proteomes" id="UP000178606"/>
    </source>
</evidence>
<evidence type="ECO:0000256" key="6">
    <source>
        <dbReference type="ARBA" id="ARBA00023077"/>
    </source>
</evidence>
<dbReference type="SUPFAM" id="SSF49464">
    <property type="entry name" value="Carboxypeptidase regulatory domain-like"/>
    <property type="match status" value="1"/>
</dbReference>
<reference evidence="12 13" key="1">
    <citation type="journal article" date="2016" name="Nat. Commun.">
        <title>Thousands of microbial genomes shed light on interconnected biogeochemical processes in an aquifer system.</title>
        <authorList>
            <person name="Anantharaman K."/>
            <person name="Brown C.T."/>
            <person name="Hug L.A."/>
            <person name="Sharon I."/>
            <person name="Castelle C.J."/>
            <person name="Probst A.J."/>
            <person name="Thomas B.C."/>
            <person name="Singh A."/>
            <person name="Wilkins M.J."/>
            <person name="Karaoz U."/>
            <person name="Brodie E.L."/>
            <person name="Williams K.H."/>
            <person name="Hubbard S.S."/>
            <person name="Banfield J.F."/>
        </authorList>
    </citation>
    <scope>NUCLEOTIDE SEQUENCE [LARGE SCALE GENOMIC DNA]</scope>
    <source>
        <strain evidence="13">RIFCSPLOWO2_12_FULL_64_10</strain>
    </source>
</reference>
<dbReference type="Gene3D" id="2.60.40.1120">
    <property type="entry name" value="Carboxypeptidase-like, regulatory domain"/>
    <property type="match status" value="1"/>
</dbReference>
<name>A0A1F6CA56_HANXR</name>
<dbReference type="PROSITE" id="PS52016">
    <property type="entry name" value="TONB_DEPENDENT_REC_3"/>
    <property type="match status" value="1"/>
</dbReference>
<comment type="similarity">
    <text evidence="9">Belongs to the TonB-dependent receptor family.</text>
</comment>
<dbReference type="GO" id="GO:0009279">
    <property type="term" value="C:cell outer membrane"/>
    <property type="evidence" value="ECO:0007669"/>
    <property type="project" value="UniProtKB-SubCell"/>
</dbReference>
<keyword evidence="5" id="KW-0732">Signal</keyword>
<dbReference type="Gene3D" id="2.40.170.20">
    <property type="entry name" value="TonB-dependent receptor, beta-barrel domain"/>
    <property type="match status" value="1"/>
</dbReference>
<comment type="caution">
    <text evidence="12">The sequence shown here is derived from an EMBL/GenBank/DDBJ whole genome shotgun (WGS) entry which is preliminary data.</text>
</comment>
<evidence type="ECO:0000256" key="8">
    <source>
        <dbReference type="ARBA" id="ARBA00023237"/>
    </source>
</evidence>
<dbReference type="Gene3D" id="2.170.130.10">
    <property type="entry name" value="TonB-dependent receptor, plug domain"/>
    <property type="match status" value="1"/>
</dbReference>
<evidence type="ECO:0000256" key="9">
    <source>
        <dbReference type="PROSITE-ProRule" id="PRU01360"/>
    </source>
</evidence>
<organism evidence="12 13">
    <name type="scientific">Handelsmanbacteria sp. (strain RIFCSPLOWO2_12_FULL_64_10)</name>
    <dbReference type="NCBI Taxonomy" id="1817868"/>
    <lineage>
        <taxon>Bacteria</taxon>
        <taxon>Candidatus Handelsmaniibacteriota</taxon>
    </lineage>
</organism>
<evidence type="ECO:0000256" key="7">
    <source>
        <dbReference type="ARBA" id="ARBA00023136"/>
    </source>
</evidence>
<evidence type="ECO:0000256" key="4">
    <source>
        <dbReference type="ARBA" id="ARBA00022692"/>
    </source>
</evidence>
<feature type="domain" description="TonB-dependent receptor plug" evidence="11">
    <location>
        <begin position="85"/>
        <end position="196"/>
    </location>
</feature>
<protein>
    <recommendedName>
        <fullName evidence="11">TonB-dependent receptor plug domain-containing protein</fullName>
    </recommendedName>
</protein>
<evidence type="ECO:0000256" key="1">
    <source>
        <dbReference type="ARBA" id="ARBA00004571"/>
    </source>
</evidence>
<dbReference type="EMBL" id="MFKF01000345">
    <property type="protein sequence ID" value="OGG46059.1"/>
    <property type="molecule type" value="Genomic_DNA"/>
</dbReference>